<feature type="transmembrane region" description="Helical" evidence="9">
    <location>
        <begin position="314"/>
        <end position="337"/>
    </location>
</feature>
<feature type="transmembrane region" description="Helical" evidence="9">
    <location>
        <begin position="208"/>
        <end position="230"/>
    </location>
</feature>
<feature type="transmembrane region" description="Helical" evidence="9">
    <location>
        <begin position="242"/>
        <end position="259"/>
    </location>
</feature>
<dbReference type="SMART" id="SM00382">
    <property type="entry name" value="AAA"/>
    <property type="match status" value="1"/>
</dbReference>
<dbReference type="InterPro" id="IPR027417">
    <property type="entry name" value="P-loop_NTPase"/>
</dbReference>
<evidence type="ECO:0000256" key="3">
    <source>
        <dbReference type="ARBA" id="ARBA00022692"/>
    </source>
</evidence>
<evidence type="ECO:0000256" key="2">
    <source>
        <dbReference type="ARBA" id="ARBA00022475"/>
    </source>
</evidence>
<dbReference type="NCBIfam" id="TIGR03375">
    <property type="entry name" value="type_I_sec_LssB"/>
    <property type="match status" value="1"/>
</dbReference>
<dbReference type="InterPro" id="IPR036640">
    <property type="entry name" value="ABC1_TM_sf"/>
</dbReference>
<feature type="transmembrane region" description="Helical" evidence="9">
    <location>
        <begin position="343"/>
        <end position="361"/>
    </location>
</feature>
<dbReference type="InterPro" id="IPR003593">
    <property type="entry name" value="AAA+_ATPase"/>
</dbReference>
<accession>A0ABU6K7P3</accession>
<dbReference type="InterPro" id="IPR017750">
    <property type="entry name" value="ATPase_T1SS"/>
</dbReference>
<dbReference type="PANTHER" id="PTHR24221:SF248">
    <property type="entry name" value="ABC TRANSPORTER TRANSMEMBRANE REGION"/>
    <property type="match status" value="1"/>
</dbReference>
<keyword evidence="3 9" id="KW-0812">Transmembrane</keyword>
<dbReference type="Proteomes" id="UP001331561">
    <property type="component" value="Unassembled WGS sequence"/>
</dbReference>
<evidence type="ECO:0000313" key="14">
    <source>
        <dbReference type="Proteomes" id="UP001331561"/>
    </source>
</evidence>
<dbReference type="Gene3D" id="3.40.50.300">
    <property type="entry name" value="P-loop containing nucleotide triphosphate hydrolases"/>
    <property type="match status" value="1"/>
</dbReference>
<feature type="domain" description="ABC transmembrane type-1" evidence="11">
    <location>
        <begin position="208"/>
        <end position="486"/>
    </location>
</feature>
<dbReference type="Gene3D" id="3.90.70.10">
    <property type="entry name" value="Cysteine proteinases"/>
    <property type="match status" value="1"/>
</dbReference>
<dbReference type="Gene3D" id="1.20.1560.10">
    <property type="entry name" value="ABC transporter type 1, transmembrane domain"/>
    <property type="match status" value="1"/>
</dbReference>
<evidence type="ECO:0000256" key="8">
    <source>
        <dbReference type="SAM" id="MobiDB-lite"/>
    </source>
</evidence>
<comment type="caution">
    <text evidence="13">The sequence shown here is derived from an EMBL/GenBank/DDBJ whole genome shotgun (WGS) entry which is preliminary data.</text>
</comment>
<dbReference type="Pfam" id="PF00664">
    <property type="entry name" value="ABC_membrane"/>
    <property type="match status" value="1"/>
</dbReference>
<feature type="domain" description="ABC transporter" evidence="10">
    <location>
        <begin position="520"/>
        <end position="755"/>
    </location>
</feature>
<evidence type="ECO:0000256" key="5">
    <source>
        <dbReference type="ARBA" id="ARBA00022840"/>
    </source>
</evidence>
<proteinExistence type="predicted"/>
<dbReference type="SUPFAM" id="SSF52540">
    <property type="entry name" value="P-loop containing nucleoside triphosphate hydrolases"/>
    <property type="match status" value="1"/>
</dbReference>
<keyword evidence="6 9" id="KW-1133">Transmembrane helix</keyword>
<evidence type="ECO:0000259" key="10">
    <source>
        <dbReference type="PROSITE" id="PS50893"/>
    </source>
</evidence>
<evidence type="ECO:0000256" key="1">
    <source>
        <dbReference type="ARBA" id="ARBA00004651"/>
    </source>
</evidence>
<reference evidence="13 14" key="1">
    <citation type="submission" date="2024-01" db="EMBL/GenBank/DDBJ databases">
        <title>Uliginosibacterium soil sp. nov.</title>
        <authorList>
            <person name="Lv Y."/>
        </authorList>
    </citation>
    <scope>NUCLEOTIDE SEQUENCE [LARGE SCALE GENOMIC DNA]</scope>
    <source>
        <strain evidence="13 14">H3</strain>
    </source>
</reference>
<organism evidence="13 14">
    <name type="scientific">Uliginosibacterium silvisoli</name>
    <dbReference type="NCBI Taxonomy" id="3114758"/>
    <lineage>
        <taxon>Bacteria</taxon>
        <taxon>Pseudomonadati</taxon>
        <taxon>Pseudomonadota</taxon>
        <taxon>Betaproteobacteria</taxon>
        <taxon>Rhodocyclales</taxon>
        <taxon>Zoogloeaceae</taxon>
        <taxon>Uliginosibacterium</taxon>
    </lineage>
</organism>
<sequence>MSEVHNQMQGEQPSGPQGQTASQPRPRPAPEVNADAIPPVAAAAWRVSPHATHVDPLIDCLVLLTRHYGNPWTAEALVAGLPCVDHLLPPSQLSRAASRAGLSATLARRPLMQLREHHLPALLLLKDRRACLLIERRLDGICLIREPESPDGIVDIPLVQLEAIYTGTAAIVKPRFRFDARTPEVGTVRGRHWFWGALFSNWRLYRDALLAALMVNIFATIIPLYSMNVYDRVVPNHAVETLWVLSIGALLMLVFDLTLRTVRAYIIDTASKRIDVSLSALIMERVLGVKLASRPVSVGSFAANLKSFEGVRDFVASATVTALIDLPFVLIFLFVLIWISPWMAIPALIGMVLVIGVAWITQTKMHELTETTYRASAQRNATLIESLVGLETIKTLGAEGEFQRRWERATQFIAQVSNRTRLLSSGTVNFSQTVSQLVNITTIMTGVYLLTDGKITMGAIIASSMLSGRALSPLGQVAGLMMQFQGARTGLTSLESQMKLPIERPTDAPFVHRPQFEGEIEFKDVAFAYPGREQKVLRKVSFRIKAGEKVGVIGRIGSGKTTLEKLILGLYEPTEGAVLIDGVDARQIDPAELRRAIGFVPQDVTLFYGSLKNNIAMGAPFADDAAILAAAELAGVSEFANAHPQGFDMVIGERGESLSGGQRQTVAIARAMITDPPILLLDEPSASMDHQSEEQLKQRLRNFAARKTVLLITHRTSLLDLVDRLIVIDSGTIVADGPKAQVVEALQHGRIGRAA</sequence>
<dbReference type="InterPro" id="IPR003439">
    <property type="entry name" value="ABC_transporter-like_ATP-bd"/>
</dbReference>
<keyword evidence="5" id="KW-0067">ATP-binding</keyword>
<dbReference type="PANTHER" id="PTHR24221">
    <property type="entry name" value="ATP-BINDING CASSETTE SUB-FAMILY B"/>
    <property type="match status" value="1"/>
</dbReference>
<dbReference type="CDD" id="cd02421">
    <property type="entry name" value="Peptidase_C39_likeD"/>
    <property type="match status" value="1"/>
</dbReference>
<keyword evidence="4" id="KW-0547">Nucleotide-binding</keyword>
<keyword evidence="7 9" id="KW-0472">Membrane</keyword>
<evidence type="ECO:0000256" key="4">
    <source>
        <dbReference type="ARBA" id="ARBA00022741"/>
    </source>
</evidence>
<evidence type="ECO:0000313" key="13">
    <source>
        <dbReference type="EMBL" id="MEC5387621.1"/>
    </source>
</evidence>
<feature type="compositionally biased region" description="Polar residues" evidence="8">
    <location>
        <begin position="1"/>
        <end position="23"/>
    </location>
</feature>
<name>A0ABU6K7P3_9RHOO</name>
<dbReference type="Pfam" id="PF00005">
    <property type="entry name" value="ABC_tran"/>
    <property type="match status" value="1"/>
</dbReference>
<dbReference type="InterPro" id="IPR011527">
    <property type="entry name" value="ABC1_TM_dom"/>
</dbReference>
<dbReference type="CDD" id="cd03245">
    <property type="entry name" value="ABCC_bacteriocin_exporters"/>
    <property type="match status" value="1"/>
</dbReference>
<feature type="region of interest" description="Disordered" evidence="8">
    <location>
        <begin position="1"/>
        <end position="33"/>
    </location>
</feature>
<dbReference type="InterPro" id="IPR039421">
    <property type="entry name" value="Type_1_exporter"/>
</dbReference>
<feature type="domain" description="Peptidase C39" evidence="12">
    <location>
        <begin position="50"/>
        <end position="172"/>
    </location>
</feature>
<dbReference type="PROSITE" id="PS50893">
    <property type="entry name" value="ABC_TRANSPORTER_2"/>
    <property type="match status" value="1"/>
</dbReference>
<dbReference type="EMBL" id="JAYXHS010000003">
    <property type="protein sequence ID" value="MEC5387621.1"/>
    <property type="molecule type" value="Genomic_DNA"/>
</dbReference>
<dbReference type="SUPFAM" id="SSF90123">
    <property type="entry name" value="ABC transporter transmembrane region"/>
    <property type="match status" value="1"/>
</dbReference>
<dbReference type="RefSeq" id="WP_327600586.1">
    <property type="nucleotide sequence ID" value="NZ_JAYXHS010000003.1"/>
</dbReference>
<dbReference type="PROSITE" id="PS50990">
    <property type="entry name" value="PEPTIDASE_C39"/>
    <property type="match status" value="1"/>
</dbReference>
<comment type="subcellular location">
    <subcellularLocation>
        <location evidence="1">Cell membrane</location>
        <topology evidence="1">Multi-pass membrane protein</topology>
    </subcellularLocation>
</comment>
<evidence type="ECO:0000259" key="11">
    <source>
        <dbReference type="PROSITE" id="PS50929"/>
    </source>
</evidence>
<evidence type="ECO:0000259" key="12">
    <source>
        <dbReference type="PROSITE" id="PS50990"/>
    </source>
</evidence>
<dbReference type="PROSITE" id="PS50929">
    <property type="entry name" value="ABC_TM1F"/>
    <property type="match status" value="1"/>
</dbReference>
<keyword evidence="14" id="KW-1185">Reference proteome</keyword>
<dbReference type="InterPro" id="IPR005074">
    <property type="entry name" value="Peptidase_C39"/>
</dbReference>
<evidence type="ECO:0000256" key="9">
    <source>
        <dbReference type="SAM" id="Phobius"/>
    </source>
</evidence>
<dbReference type="CDD" id="cd18587">
    <property type="entry name" value="ABC_6TM_LapB_like"/>
    <property type="match status" value="1"/>
</dbReference>
<keyword evidence="2" id="KW-1003">Cell membrane</keyword>
<evidence type="ECO:0000256" key="7">
    <source>
        <dbReference type="ARBA" id="ARBA00023136"/>
    </source>
</evidence>
<evidence type="ECO:0000256" key="6">
    <source>
        <dbReference type="ARBA" id="ARBA00022989"/>
    </source>
</evidence>
<protein>
    <submittedName>
        <fullName evidence="13">Type I secretion system permease/ATPase</fullName>
    </submittedName>
</protein>
<gene>
    <name evidence="13" type="ORF">VVD49_17950</name>
</gene>